<dbReference type="GO" id="GO:0008270">
    <property type="term" value="F:zinc ion binding"/>
    <property type="evidence" value="ECO:0007669"/>
    <property type="project" value="UniProtKB-KW"/>
</dbReference>
<keyword evidence="3" id="KW-0863">Zinc-finger</keyword>
<dbReference type="Ensembl" id="ENSCMIT00000008477.1">
    <property type="protein sequence ID" value="ENSCMIP00000008242.1"/>
    <property type="gene ID" value="ENSCMIG00000004431.1"/>
</dbReference>
<dbReference type="PANTHER" id="PTHR10876:SF0">
    <property type="entry name" value="ZINC FINGER PROTEIN ZPR1"/>
    <property type="match status" value="1"/>
</dbReference>
<dbReference type="SMART" id="SM00709">
    <property type="entry name" value="Zpr1"/>
    <property type="match status" value="1"/>
</dbReference>
<evidence type="ECO:0000256" key="2">
    <source>
        <dbReference type="ARBA" id="ARBA00022723"/>
    </source>
</evidence>
<dbReference type="Pfam" id="PF22794">
    <property type="entry name" value="jr-ZPR1"/>
    <property type="match status" value="1"/>
</dbReference>
<dbReference type="STRING" id="7868.ENSCMIP00000008242"/>
<dbReference type="FunFam" id="2.20.25.420:FF:000001">
    <property type="entry name" value="Zinc finger protein ZPR1"/>
    <property type="match status" value="1"/>
</dbReference>
<dbReference type="InterPro" id="IPR040141">
    <property type="entry name" value="ZPR1"/>
</dbReference>
<dbReference type="InterPro" id="IPR056180">
    <property type="entry name" value="ZPR1_jr_dom"/>
</dbReference>
<dbReference type="InterPro" id="IPR042451">
    <property type="entry name" value="ZPR1_A/B_dom"/>
</dbReference>
<comment type="similarity">
    <text evidence="1">Belongs to the ZPR1 family.</text>
</comment>
<dbReference type="Gene3D" id="2.60.120.1040">
    <property type="entry name" value="ZPR1, A/B domain"/>
    <property type="match status" value="1"/>
</dbReference>
<sequence length="203" mass="22571">AMAVAIQESAPRMFPELSAEEEAPELTELESLCMNCYSNGVTRLLLTKIPFFKEIIVSSFMCDHCGWSNSEVQSAGRIQEQGVRYTLRVSSMQDMNREVVKADSATTRIPELDFEIPAFTQKGALSTLEGLIDRTITGLEQEQPVRKATDPTLAAKIDEFIEKMKKLKDVETPFTLVGACPPPPHRLSEVVPRFSPEPAPPFP</sequence>
<evidence type="ECO:0000256" key="4">
    <source>
        <dbReference type="ARBA" id="ARBA00022833"/>
    </source>
</evidence>
<dbReference type="AlphaFoldDB" id="A0A4W3GZ89"/>
<dbReference type="GeneTree" id="ENSGT00390000005306"/>
<accession>A0A4W3GZ89</accession>
<proteinExistence type="inferred from homology"/>
<evidence type="ECO:0000313" key="7">
    <source>
        <dbReference type="Proteomes" id="UP000314986"/>
    </source>
</evidence>
<name>A0A4W3GZ89_CALMI</name>
<organism evidence="6 7">
    <name type="scientific">Callorhinchus milii</name>
    <name type="common">Ghost shark</name>
    <dbReference type="NCBI Taxonomy" id="7868"/>
    <lineage>
        <taxon>Eukaryota</taxon>
        <taxon>Metazoa</taxon>
        <taxon>Chordata</taxon>
        <taxon>Craniata</taxon>
        <taxon>Vertebrata</taxon>
        <taxon>Chondrichthyes</taxon>
        <taxon>Holocephali</taxon>
        <taxon>Chimaeriformes</taxon>
        <taxon>Callorhinchidae</taxon>
        <taxon>Callorhinchus</taxon>
    </lineage>
</organism>
<dbReference type="InParanoid" id="A0A4W3GZ89"/>
<keyword evidence="4" id="KW-0862">Zinc</keyword>
<dbReference type="NCBIfam" id="TIGR00310">
    <property type="entry name" value="ZPR1_znf"/>
    <property type="match status" value="1"/>
</dbReference>
<dbReference type="InterPro" id="IPR042452">
    <property type="entry name" value="ZPR1_Znf1/2"/>
</dbReference>
<evidence type="ECO:0000256" key="3">
    <source>
        <dbReference type="ARBA" id="ARBA00022771"/>
    </source>
</evidence>
<reference evidence="7" key="3">
    <citation type="journal article" date="2014" name="Nature">
        <title>Elephant shark genome provides unique insights into gnathostome evolution.</title>
        <authorList>
            <consortium name="International Elephant Shark Genome Sequencing Consortium"/>
            <person name="Venkatesh B."/>
            <person name="Lee A.P."/>
            <person name="Ravi V."/>
            <person name="Maurya A.K."/>
            <person name="Lian M.M."/>
            <person name="Swann J.B."/>
            <person name="Ohta Y."/>
            <person name="Flajnik M.F."/>
            <person name="Sutoh Y."/>
            <person name="Kasahara M."/>
            <person name="Hoon S."/>
            <person name="Gangu V."/>
            <person name="Roy S.W."/>
            <person name="Irimia M."/>
            <person name="Korzh V."/>
            <person name="Kondrychyn I."/>
            <person name="Lim Z.W."/>
            <person name="Tay B.H."/>
            <person name="Tohari S."/>
            <person name="Kong K.W."/>
            <person name="Ho S."/>
            <person name="Lorente-Galdos B."/>
            <person name="Quilez J."/>
            <person name="Marques-Bonet T."/>
            <person name="Raney B.J."/>
            <person name="Ingham P.W."/>
            <person name="Tay A."/>
            <person name="Hillier L.W."/>
            <person name="Minx P."/>
            <person name="Boehm T."/>
            <person name="Wilson R.K."/>
            <person name="Brenner S."/>
            <person name="Warren W.C."/>
        </authorList>
    </citation>
    <scope>NUCLEOTIDE SEQUENCE [LARGE SCALE GENOMIC DNA]</scope>
</reference>
<evidence type="ECO:0000259" key="5">
    <source>
        <dbReference type="SMART" id="SM00709"/>
    </source>
</evidence>
<evidence type="ECO:0000256" key="1">
    <source>
        <dbReference type="ARBA" id="ARBA00008354"/>
    </source>
</evidence>
<reference evidence="6" key="4">
    <citation type="submission" date="2025-08" db="UniProtKB">
        <authorList>
            <consortium name="Ensembl"/>
        </authorList>
    </citation>
    <scope>IDENTIFICATION</scope>
</reference>
<dbReference type="GO" id="GO:0005634">
    <property type="term" value="C:nucleus"/>
    <property type="evidence" value="ECO:0007669"/>
    <property type="project" value="TreeGrafter"/>
</dbReference>
<feature type="domain" description="Zinc finger ZPR1-type" evidence="5">
    <location>
        <begin position="31"/>
        <end position="178"/>
    </location>
</feature>
<keyword evidence="2" id="KW-0479">Metal-binding</keyword>
<reference evidence="7" key="2">
    <citation type="journal article" date="2007" name="PLoS Biol.">
        <title>Survey sequencing and comparative analysis of the elephant shark (Callorhinchus milii) genome.</title>
        <authorList>
            <person name="Venkatesh B."/>
            <person name="Kirkness E.F."/>
            <person name="Loh Y.H."/>
            <person name="Halpern A.L."/>
            <person name="Lee A.P."/>
            <person name="Johnson J."/>
            <person name="Dandona N."/>
            <person name="Viswanathan L.D."/>
            <person name="Tay A."/>
            <person name="Venter J.C."/>
            <person name="Strausberg R.L."/>
            <person name="Brenner S."/>
        </authorList>
    </citation>
    <scope>NUCLEOTIDE SEQUENCE [LARGE SCALE GENOMIC DNA]</scope>
</reference>
<reference evidence="6" key="5">
    <citation type="submission" date="2025-09" db="UniProtKB">
        <authorList>
            <consortium name="Ensembl"/>
        </authorList>
    </citation>
    <scope>IDENTIFICATION</scope>
</reference>
<keyword evidence="7" id="KW-1185">Reference proteome</keyword>
<dbReference type="Gene3D" id="2.20.25.420">
    <property type="entry name" value="ZPR1, zinc finger domain"/>
    <property type="match status" value="1"/>
</dbReference>
<gene>
    <name evidence="6" type="primary">ZPR1</name>
</gene>
<reference evidence="7" key="1">
    <citation type="journal article" date="2006" name="Science">
        <title>Ancient noncoding elements conserved in the human genome.</title>
        <authorList>
            <person name="Venkatesh B."/>
            <person name="Kirkness E.F."/>
            <person name="Loh Y.H."/>
            <person name="Halpern A.L."/>
            <person name="Lee A.P."/>
            <person name="Johnson J."/>
            <person name="Dandona N."/>
            <person name="Viswanathan L.D."/>
            <person name="Tay A."/>
            <person name="Venter J.C."/>
            <person name="Strausberg R.L."/>
            <person name="Brenner S."/>
        </authorList>
    </citation>
    <scope>NUCLEOTIDE SEQUENCE [LARGE SCALE GENOMIC DNA]</scope>
</reference>
<protein>
    <submittedName>
        <fullName evidence="6">ZPR1 zinc finger</fullName>
    </submittedName>
</protein>
<evidence type="ECO:0000313" key="6">
    <source>
        <dbReference type="Ensembl" id="ENSCMIP00000008242.1"/>
    </source>
</evidence>
<dbReference type="InterPro" id="IPR004457">
    <property type="entry name" value="Znf_ZPR1"/>
</dbReference>
<dbReference type="OMA" id="ERINECM"/>
<dbReference type="Proteomes" id="UP000314986">
    <property type="component" value="Unassembled WGS sequence"/>
</dbReference>
<dbReference type="PANTHER" id="PTHR10876">
    <property type="entry name" value="ZINC FINGER PROTEIN ZPR1"/>
    <property type="match status" value="1"/>
</dbReference>
<dbReference type="Pfam" id="PF03367">
    <property type="entry name" value="Zn_ribbon_ZPR1"/>
    <property type="match status" value="1"/>
</dbReference>